<proteinExistence type="predicted"/>
<keyword evidence="1" id="KW-0732">Signal</keyword>
<dbReference type="Gene3D" id="2.60.40.10">
    <property type="entry name" value="Immunoglobulins"/>
    <property type="match status" value="1"/>
</dbReference>
<dbReference type="Proteomes" id="UP001177160">
    <property type="component" value="Unassembled WGS sequence"/>
</dbReference>
<evidence type="ECO:0000313" key="4">
    <source>
        <dbReference type="Proteomes" id="UP001177160"/>
    </source>
</evidence>
<sequence length="520" mass="57060">MRKVFLSILLLVFATMLAACGNGGGGNEPATASISGANDITITVGDTFNPLDGVTATDSVDGAITNIQVTGTVNTNAPAVYTLTYKVTGSDGKEVTVTRKVTVQGQAVEPTKIVIMHGAPYEVDPFHAEYSGTRQQERQALQRQVEAELNVIVEYKPYPANAPWGPDRVNAIIQSSVSNNHLADIYWSTSDWIQALAKAEAIVPIDKYMATTGSKIHQSYQKVSMFQGELWAFNEGNLTVDSGLYYNADLVANLGVANPTQLYLDGEWTWTRFETWAKQVKTLMANGQEEMYPLGGMPSAYAESMIPLNGGTLINSVTQRVSFAQNPALQTYDFLNSLYTQGLFETSPQYDAGSPLWQAGKVAMHPGNLWFVTAPNRWGGLPFELGYVPFPKADAFTGAYTSPVSGVAVYHVASGMSAAKEALVFQVWNELQLWRTDAELKSDFELTLMTKFDNEIYVEAYLEVYDKVYLELINALGISAYSEQGWRRNVNLAVREGNARTLMDGIKPTYDAALEAYFNS</sequence>
<evidence type="ECO:0000256" key="1">
    <source>
        <dbReference type="SAM" id="SignalP"/>
    </source>
</evidence>
<dbReference type="SUPFAM" id="SSF53850">
    <property type="entry name" value="Periplasmic binding protein-like II"/>
    <property type="match status" value="1"/>
</dbReference>
<comment type="caution">
    <text evidence="3">The sequence shown here is derived from an EMBL/GenBank/DDBJ whole genome shotgun (WGS) entry which is preliminary data.</text>
</comment>
<protein>
    <submittedName>
        <fullName evidence="3">Extracellular solute-binding protein</fullName>
    </submittedName>
</protein>
<dbReference type="PANTHER" id="PTHR43649">
    <property type="entry name" value="ARABINOSE-BINDING PROTEIN-RELATED"/>
    <property type="match status" value="1"/>
</dbReference>
<dbReference type="InterPro" id="IPR050490">
    <property type="entry name" value="Bact_solute-bd_prot1"/>
</dbReference>
<reference evidence="3" key="1">
    <citation type="submission" date="2022-09" db="EMBL/GenBank/DDBJ databases">
        <title>Novel Mycoplasma species identified in domestic and wild animals.</title>
        <authorList>
            <person name="Volokhov D.V."/>
            <person name="Furtak V.A."/>
            <person name="Zagorodnyaya T.A."/>
        </authorList>
    </citation>
    <scope>NUCLEOTIDE SEQUENCE</scope>
    <source>
        <strain evidence="3">Oakley</strain>
    </source>
</reference>
<dbReference type="Pfam" id="PF16403">
    <property type="entry name" value="Bact_surface_Ig-like"/>
    <property type="match status" value="1"/>
</dbReference>
<dbReference type="RefSeq" id="WP_263608690.1">
    <property type="nucleotide sequence ID" value="NZ_JAOVQM010000005.1"/>
</dbReference>
<dbReference type="InterPro" id="IPR032179">
    <property type="entry name" value="Cry22Aa_Ig-like"/>
</dbReference>
<name>A0ABT2Y7N9_9MOLU</name>
<dbReference type="Gene3D" id="3.40.190.10">
    <property type="entry name" value="Periplasmic binding protein-like II"/>
    <property type="match status" value="1"/>
</dbReference>
<evidence type="ECO:0000313" key="3">
    <source>
        <dbReference type="EMBL" id="MCV2232502.1"/>
    </source>
</evidence>
<evidence type="ECO:0000259" key="2">
    <source>
        <dbReference type="Pfam" id="PF16403"/>
    </source>
</evidence>
<dbReference type="EMBL" id="JAOVQM010000005">
    <property type="protein sequence ID" value="MCV2232502.1"/>
    <property type="molecule type" value="Genomic_DNA"/>
</dbReference>
<organism evidence="3 4">
    <name type="scientific">Paracholeplasma manati</name>
    <dbReference type="NCBI Taxonomy" id="591373"/>
    <lineage>
        <taxon>Bacteria</taxon>
        <taxon>Bacillati</taxon>
        <taxon>Mycoplasmatota</taxon>
        <taxon>Mollicutes</taxon>
        <taxon>Acholeplasmatales</taxon>
        <taxon>Acholeplasmataceae</taxon>
        <taxon>Paracholeplasma</taxon>
    </lineage>
</organism>
<feature type="signal peptide" evidence="1">
    <location>
        <begin position="1"/>
        <end position="18"/>
    </location>
</feature>
<feature type="chain" id="PRO_5046270918" evidence="1">
    <location>
        <begin position="19"/>
        <end position="520"/>
    </location>
</feature>
<gene>
    <name evidence="3" type="ORF">N7548_06650</name>
</gene>
<feature type="domain" description="Pesticidal crystal protein Cry22Aa Ig-like" evidence="2">
    <location>
        <begin position="33"/>
        <end position="103"/>
    </location>
</feature>
<dbReference type="PROSITE" id="PS51257">
    <property type="entry name" value="PROKAR_LIPOPROTEIN"/>
    <property type="match status" value="1"/>
</dbReference>
<dbReference type="InterPro" id="IPR013783">
    <property type="entry name" value="Ig-like_fold"/>
</dbReference>
<keyword evidence="4" id="KW-1185">Reference proteome</keyword>
<accession>A0ABT2Y7N9</accession>
<dbReference type="PANTHER" id="PTHR43649:SF12">
    <property type="entry name" value="DIACETYLCHITOBIOSE BINDING PROTEIN DASA"/>
    <property type="match status" value="1"/>
</dbReference>